<dbReference type="PRINTS" id="PR01415">
    <property type="entry name" value="ANKYRIN"/>
</dbReference>
<feature type="repeat" description="ANK" evidence="3">
    <location>
        <begin position="162"/>
        <end position="194"/>
    </location>
</feature>
<protein>
    <recommendedName>
        <fullName evidence="7">Ankyrin repeat protein</fullName>
    </recommendedName>
</protein>
<accession>A0ABR1QZR2</accession>
<feature type="region of interest" description="Disordered" evidence="4">
    <location>
        <begin position="1"/>
        <end position="23"/>
    </location>
</feature>
<evidence type="ECO:0008006" key="7">
    <source>
        <dbReference type="Google" id="ProtNLM"/>
    </source>
</evidence>
<dbReference type="InterPro" id="IPR002110">
    <property type="entry name" value="Ankyrin_rpt"/>
</dbReference>
<evidence type="ECO:0000256" key="3">
    <source>
        <dbReference type="PROSITE-ProRule" id="PRU00023"/>
    </source>
</evidence>
<dbReference type="Gene3D" id="1.25.40.20">
    <property type="entry name" value="Ankyrin repeat-containing domain"/>
    <property type="match status" value="1"/>
</dbReference>
<evidence type="ECO:0000313" key="6">
    <source>
        <dbReference type="Proteomes" id="UP001391051"/>
    </source>
</evidence>
<evidence type="ECO:0000256" key="4">
    <source>
        <dbReference type="SAM" id="MobiDB-lite"/>
    </source>
</evidence>
<dbReference type="PANTHER" id="PTHR24198">
    <property type="entry name" value="ANKYRIN REPEAT AND PROTEIN KINASE DOMAIN-CONTAINING PROTEIN"/>
    <property type="match status" value="1"/>
</dbReference>
<feature type="repeat" description="ANK" evidence="3">
    <location>
        <begin position="195"/>
        <end position="227"/>
    </location>
</feature>
<dbReference type="EMBL" id="JAQQWE010000001">
    <property type="protein sequence ID" value="KAK7967952.1"/>
    <property type="molecule type" value="Genomic_DNA"/>
</dbReference>
<reference evidence="5 6" key="1">
    <citation type="submission" date="2023-01" db="EMBL/GenBank/DDBJ databases">
        <title>Analysis of 21 Apiospora genomes using comparative genomics revels a genus with tremendous synthesis potential of carbohydrate active enzymes and secondary metabolites.</title>
        <authorList>
            <person name="Sorensen T."/>
        </authorList>
    </citation>
    <scope>NUCLEOTIDE SEQUENCE [LARGE SCALE GENOMIC DNA]</scope>
    <source>
        <strain evidence="5 6">CBS 24483</strain>
    </source>
</reference>
<keyword evidence="1" id="KW-0677">Repeat</keyword>
<dbReference type="Proteomes" id="UP001391051">
    <property type="component" value="Unassembled WGS sequence"/>
</dbReference>
<keyword evidence="6" id="KW-1185">Reference proteome</keyword>
<proteinExistence type="predicted"/>
<organism evidence="5 6">
    <name type="scientific">Apiospora aurea</name>
    <dbReference type="NCBI Taxonomy" id="335848"/>
    <lineage>
        <taxon>Eukaryota</taxon>
        <taxon>Fungi</taxon>
        <taxon>Dikarya</taxon>
        <taxon>Ascomycota</taxon>
        <taxon>Pezizomycotina</taxon>
        <taxon>Sordariomycetes</taxon>
        <taxon>Xylariomycetidae</taxon>
        <taxon>Amphisphaeriales</taxon>
        <taxon>Apiosporaceae</taxon>
        <taxon>Apiospora</taxon>
    </lineage>
</organism>
<keyword evidence="2 3" id="KW-0040">ANK repeat</keyword>
<evidence type="ECO:0000256" key="2">
    <source>
        <dbReference type="ARBA" id="ARBA00023043"/>
    </source>
</evidence>
<dbReference type="PROSITE" id="PS50297">
    <property type="entry name" value="ANK_REP_REGION"/>
    <property type="match status" value="3"/>
</dbReference>
<sequence length="255" mass="27650">MASGQNSDGRNIVPGTAPNPDHSLRVKNAEREAIFARIATPLPHGAAERAAAITAKCQDIDAMVAEIAEREKMTREQILSHIKNQSGFTMMHVAAEHGRDEMIDYLYRPGMYIDQPAMRTVMPLARNTTLDRPIHIAARSDGIEFIRALVDKGVSIDSGGVFGSTALHIAVRSRHRQLVANLVGLGANLNMQNMSGQTALHIAVQNVDLDMARFLLDKGADAGIRNAGDLTPGVVAREHPDKSIHLLFIARGLPC</sequence>
<evidence type="ECO:0000256" key="1">
    <source>
        <dbReference type="ARBA" id="ARBA00022737"/>
    </source>
</evidence>
<evidence type="ECO:0000313" key="5">
    <source>
        <dbReference type="EMBL" id="KAK7967952.1"/>
    </source>
</evidence>
<dbReference type="PANTHER" id="PTHR24198:SF165">
    <property type="entry name" value="ANKYRIN REPEAT-CONTAINING PROTEIN-RELATED"/>
    <property type="match status" value="1"/>
</dbReference>
<dbReference type="Pfam" id="PF12796">
    <property type="entry name" value="Ank_2"/>
    <property type="match status" value="1"/>
</dbReference>
<dbReference type="GeneID" id="92071513"/>
<dbReference type="PROSITE" id="PS50088">
    <property type="entry name" value="ANK_REPEAT"/>
    <property type="match status" value="3"/>
</dbReference>
<dbReference type="RefSeq" id="XP_066707344.1">
    <property type="nucleotide sequence ID" value="XM_066838451.1"/>
</dbReference>
<name>A0ABR1QZR2_9PEZI</name>
<dbReference type="Pfam" id="PF13606">
    <property type="entry name" value="Ank_3"/>
    <property type="match status" value="1"/>
</dbReference>
<dbReference type="SMART" id="SM00248">
    <property type="entry name" value="ANK"/>
    <property type="match status" value="4"/>
</dbReference>
<comment type="caution">
    <text evidence="5">The sequence shown here is derived from an EMBL/GenBank/DDBJ whole genome shotgun (WGS) entry which is preliminary data.</text>
</comment>
<gene>
    <name evidence="5" type="ORF">PG986_002229</name>
</gene>
<dbReference type="InterPro" id="IPR036770">
    <property type="entry name" value="Ankyrin_rpt-contain_sf"/>
</dbReference>
<dbReference type="SUPFAM" id="SSF48403">
    <property type="entry name" value="Ankyrin repeat"/>
    <property type="match status" value="1"/>
</dbReference>
<feature type="repeat" description="ANK" evidence="3">
    <location>
        <begin position="86"/>
        <end position="118"/>
    </location>
</feature>